<dbReference type="GeneID" id="36284426"/>
<gene>
    <name evidence="2" type="ORF">VC83_01335</name>
</gene>
<dbReference type="RefSeq" id="XP_024327303.1">
    <property type="nucleotide sequence ID" value="XM_024465018.1"/>
</dbReference>
<sequence length="202" mass="20995">MRFSTSAAVVGAVLSSQVSAQDPISAFTLKAWNPSSTLQGEDVNAAGFGFYLGLEGPATYCPTIPELSCPAGNETVVYKGGMSLSVVVPGGQQTFVEASGAISYTQAHSASVPAGAYIGGFTSYTTLDGNGVNQTIVSWETPEHPTFAGLVACPKVSEYVDATATHRIYGRTPGFNQTDCVELKGLIAVAQPNNDPGAWQYT</sequence>
<dbReference type="Proteomes" id="UP000077154">
    <property type="component" value="Unassembled WGS sequence"/>
</dbReference>
<dbReference type="PANTHER" id="PTHR42047">
    <property type="entry name" value="PROTEIN, PUTATIVE (AFU_ORTHOLOGUE AFUA_6G03560)-RELATED"/>
    <property type="match status" value="1"/>
</dbReference>
<dbReference type="VEuPathDB" id="FungiDB:GMDG_02429"/>
<dbReference type="EMBL" id="KV441388">
    <property type="protein sequence ID" value="OAF62029.1"/>
    <property type="molecule type" value="Genomic_DNA"/>
</dbReference>
<protein>
    <recommendedName>
        <fullName evidence="3">IgE-binding protein</fullName>
    </recommendedName>
</protein>
<feature type="chain" id="PRO_5008056555" description="IgE-binding protein" evidence="1">
    <location>
        <begin position="21"/>
        <end position="202"/>
    </location>
</feature>
<dbReference type="OrthoDB" id="5430620at2759"/>
<name>A0A177AIY3_9PEZI</name>
<evidence type="ECO:0008006" key="3">
    <source>
        <dbReference type="Google" id="ProtNLM"/>
    </source>
</evidence>
<accession>A0A177AIY3</accession>
<feature type="signal peptide" evidence="1">
    <location>
        <begin position="1"/>
        <end position="20"/>
    </location>
</feature>
<keyword evidence="1" id="KW-0732">Signal</keyword>
<dbReference type="InterPro" id="IPR052820">
    <property type="entry name" value="PhiA_domain"/>
</dbReference>
<reference evidence="2" key="1">
    <citation type="submission" date="2016-03" db="EMBL/GenBank/DDBJ databases">
        <title>Updated assembly of Pseudogymnoascus destructans, the fungus causing white-nose syndrome of bats.</title>
        <authorList>
            <person name="Palmer J.M."/>
            <person name="Drees K.P."/>
            <person name="Foster J.T."/>
            <person name="Lindner D.L."/>
        </authorList>
    </citation>
    <scope>NUCLEOTIDE SEQUENCE [LARGE SCALE GENOMIC DNA]</scope>
    <source>
        <strain evidence="2">20631-21</strain>
    </source>
</reference>
<dbReference type="AlphaFoldDB" id="A0A177AIY3"/>
<proteinExistence type="predicted"/>
<dbReference type="PANTHER" id="PTHR42047:SF1">
    <property type="entry name" value="PROTEIN, PUTATIVE (AFU_ORTHOLOGUE AFUA_6G03560)-RELATED"/>
    <property type="match status" value="1"/>
</dbReference>
<organism evidence="2">
    <name type="scientific">Pseudogymnoascus destructans</name>
    <dbReference type="NCBI Taxonomy" id="655981"/>
    <lineage>
        <taxon>Eukaryota</taxon>
        <taxon>Fungi</taxon>
        <taxon>Dikarya</taxon>
        <taxon>Ascomycota</taxon>
        <taxon>Pezizomycotina</taxon>
        <taxon>Leotiomycetes</taxon>
        <taxon>Thelebolales</taxon>
        <taxon>Thelebolaceae</taxon>
        <taxon>Pseudogymnoascus</taxon>
    </lineage>
</organism>
<dbReference type="eggNOG" id="ENOG502S6B1">
    <property type="taxonomic scope" value="Eukaryota"/>
</dbReference>
<evidence type="ECO:0000313" key="2">
    <source>
        <dbReference type="EMBL" id="OAF62029.1"/>
    </source>
</evidence>
<evidence type="ECO:0000256" key="1">
    <source>
        <dbReference type="SAM" id="SignalP"/>
    </source>
</evidence>